<name>A0A6G6FQJ2_9APHY</name>
<dbReference type="GO" id="GO:0008270">
    <property type="term" value="F:zinc ion binding"/>
    <property type="evidence" value="ECO:0007669"/>
    <property type="project" value="UniProtKB-KW"/>
</dbReference>
<dbReference type="Pfam" id="PF01753">
    <property type="entry name" value="zf-MYND"/>
    <property type="match status" value="1"/>
</dbReference>
<dbReference type="OrthoDB" id="341421at2759"/>
<dbReference type="EMBL" id="MK805180">
    <property type="protein sequence ID" value="QIE48453.1"/>
    <property type="molecule type" value="mRNA"/>
</dbReference>
<dbReference type="PROSITE" id="PS01360">
    <property type="entry name" value="ZF_MYND_1"/>
    <property type="match status" value="1"/>
</dbReference>
<evidence type="ECO:0000256" key="4">
    <source>
        <dbReference type="PROSITE-ProRule" id="PRU00134"/>
    </source>
</evidence>
<evidence type="ECO:0000259" key="5">
    <source>
        <dbReference type="PROSITE" id="PS50865"/>
    </source>
</evidence>
<sequence>MEPLSRVEKLKVLASMGLELPEGTKLVDEVLERRLRAALDAAQERDRIPANVQELAHWPRINLGERPLLAAVRRGNMLEAQQNATQGSSTGPALYVNPFMDLRQTIMSLANTLDNGLTWCTIQDPERDNHAINIRFLDVYEVDERTPAILILYYPVSRANAMEGARWVQYQVQYNPKSLDGVGMNINASLLEQKVLLKLLGMNQKLLPSSFAFERKRFEEKYHLSVILPVGPLGFEAIGKLTSDTGCEVCGKRGARRCAQCQSAAYCSTECQKIDWPTHKHTCRSLKGGRWCAVPFRATGPGMEGMYAALINRFTGTSHIGDVPINMQPEVGVASVPHPNAHGDRPFIVKIQVGLTGPARDTMMIYDRQRSFSEVYVARADDPVTFRDLVAEMTGPRGGYGGVKMYRWAKRSGDWMLDICVDRRPETDIKW</sequence>
<dbReference type="InterPro" id="IPR002893">
    <property type="entry name" value="Znf_MYND"/>
</dbReference>
<keyword evidence="3" id="KW-0862">Zinc</keyword>
<dbReference type="SUPFAM" id="SSF144232">
    <property type="entry name" value="HIT/MYND zinc finger-like"/>
    <property type="match status" value="1"/>
</dbReference>
<evidence type="ECO:0000256" key="2">
    <source>
        <dbReference type="ARBA" id="ARBA00022771"/>
    </source>
</evidence>
<keyword evidence="1" id="KW-0479">Metal-binding</keyword>
<protein>
    <recommendedName>
        <fullName evidence="5">MYND-type domain-containing protein</fullName>
    </recommendedName>
</protein>
<feature type="domain" description="MYND-type" evidence="5">
    <location>
        <begin position="247"/>
        <end position="283"/>
    </location>
</feature>
<evidence type="ECO:0000256" key="3">
    <source>
        <dbReference type="ARBA" id="ARBA00022833"/>
    </source>
</evidence>
<keyword evidence="2 4" id="KW-0863">Zinc-finger</keyword>
<organism evidence="6">
    <name type="scientific">Trametes gibbosa</name>
    <dbReference type="NCBI Taxonomy" id="160864"/>
    <lineage>
        <taxon>Eukaryota</taxon>
        <taxon>Fungi</taxon>
        <taxon>Dikarya</taxon>
        <taxon>Basidiomycota</taxon>
        <taxon>Agaricomycotina</taxon>
        <taxon>Agaricomycetes</taxon>
        <taxon>Polyporales</taxon>
        <taxon>Polyporaceae</taxon>
        <taxon>Trametes</taxon>
    </lineage>
</organism>
<evidence type="ECO:0000313" key="6">
    <source>
        <dbReference type="EMBL" id="QIE48453.1"/>
    </source>
</evidence>
<proteinExistence type="evidence at transcript level"/>
<dbReference type="AlphaFoldDB" id="A0A6G6FQJ2"/>
<dbReference type="Gene3D" id="6.10.140.2220">
    <property type="match status" value="1"/>
</dbReference>
<reference evidence="6" key="1">
    <citation type="journal article" date="2019" name="J. For. Res.">
        <title>Expression and analysis of zinc finger family gene in Lenzites gibbosa.</title>
        <authorList>
            <person name="Zhang J."/>
            <person name="Chi Y."/>
            <person name="Li S."/>
            <person name="Zhang J."/>
            <person name="Chen J."/>
        </authorList>
    </citation>
    <scope>NUCLEOTIDE SEQUENCE</scope>
    <source>
        <strain evidence="6">ZnF46</strain>
    </source>
</reference>
<evidence type="ECO:0000256" key="1">
    <source>
        <dbReference type="ARBA" id="ARBA00022723"/>
    </source>
</evidence>
<accession>A0A6G6FQJ2</accession>
<dbReference type="PROSITE" id="PS50865">
    <property type="entry name" value="ZF_MYND_2"/>
    <property type="match status" value="1"/>
</dbReference>